<name>A0ABW8TIF6_9CLOT</name>
<dbReference type="EMBL" id="JBJIAA010000013">
    <property type="protein sequence ID" value="MFL0251835.1"/>
    <property type="molecule type" value="Genomic_DNA"/>
</dbReference>
<dbReference type="Proteomes" id="UP001623592">
    <property type="component" value="Unassembled WGS sequence"/>
</dbReference>
<accession>A0ABW8TIF6</accession>
<evidence type="ECO:0000313" key="1">
    <source>
        <dbReference type="EMBL" id="MFL0251835.1"/>
    </source>
</evidence>
<protein>
    <submittedName>
        <fullName evidence="1">Uncharacterized protein</fullName>
    </submittedName>
</protein>
<reference evidence="1 2" key="1">
    <citation type="submission" date="2024-11" db="EMBL/GenBank/DDBJ databases">
        <authorList>
            <person name="Heng Y.C."/>
            <person name="Lim A.C.H."/>
            <person name="Lee J.K.Y."/>
            <person name="Kittelmann S."/>
        </authorList>
    </citation>
    <scope>NUCLEOTIDE SEQUENCE [LARGE SCALE GENOMIC DNA]</scope>
    <source>
        <strain evidence="1 2">WILCCON 0114</strain>
    </source>
</reference>
<gene>
    <name evidence="1" type="ORF">ACJDT4_15560</name>
</gene>
<organism evidence="1 2">
    <name type="scientific">Clostridium neuense</name>
    <dbReference type="NCBI Taxonomy" id="1728934"/>
    <lineage>
        <taxon>Bacteria</taxon>
        <taxon>Bacillati</taxon>
        <taxon>Bacillota</taxon>
        <taxon>Clostridia</taxon>
        <taxon>Eubacteriales</taxon>
        <taxon>Clostridiaceae</taxon>
        <taxon>Clostridium</taxon>
    </lineage>
</organism>
<evidence type="ECO:0000313" key="2">
    <source>
        <dbReference type="Proteomes" id="UP001623592"/>
    </source>
</evidence>
<keyword evidence="2" id="KW-1185">Reference proteome</keyword>
<comment type="caution">
    <text evidence="1">The sequence shown here is derived from an EMBL/GenBank/DDBJ whole genome shotgun (WGS) entry which is preliminary data.</text>
</comment>
<sequence length="163" mass="19217">MRINNRRKKRISVKMFIEEFGEKFSEHIKTRLMELDVRTLLTRSDKYNVLDIKHVEHIKHKIVDSLKECEKEYVYGQLVVVEGDLYFSKDCVENDEIIKSYVVDEIYNTLSDKDMICEEGKNLKVINDTNIDYVVDNMLKACPQVSKEYISIIKGMISRAENK</sequence>
<proteinExistence type="predicted"/>
<dbReference type="RefSeq" id="WP_406788487.1">
    <property type="nucleotide sequence ID" value="NZ_JBJIAA010000013.1"/>
</dbReference>